<evidence type="ECO:0000313" key="2">
    <source>
        <dbReference type="Proteomes" id="UP000287651"/>
    </source>
</evidence>
<organism evidence="1 2">
    <name type="scientific">Ensete ventricosum</name>
    <name type="common">Abyssinian banana</name>
    <name type="synonym">Musa ensete</name>
    <dbReference type="NCBI Taxonomy" id="4639"/>
    <lineage>
        <taxon>Eukaryota</taxon>
        <taxon>Viridiplantae</taxon>
        <taxon>Streptophyta</taxon>
        <taxon>Embryophyta</taxon>
        <taxon>Tracheophyta</taxon>
        <taxon>Spermatophyta</taxon>
        <taxon>Magnoliopsida</taxon>
        <taxon>Liliopsida</taxon>
        <taxon>Zingiberales</taxon>
        <taxon>Musaceae</taxon>
        <taxon>Ensete</taxon>
    </lineage>
</organism>
<name>A0A426WXW7_ENSVE</name>
<sequence>VRAQFCKKKLNGHKLCVSRVSIGFSCAVSKIENTGHSRCIWPWKIVRAWFRKKTLRSIILHEVTHRVEFRSIFRASSLIFKILAIPDVLTQEIQNTGHSQRFNPWELVRTQFHKKM</sequence>
<evidence type="ECO:0000313" key="1">
    <source>
        <dbReference type="EMBL" id="RRT32126.1"/>
    </source>
</evidence>
<dbReference type="AlphaFoldDB" id="A0A426WXW7"/>
<reference evidence="1 2" key="1">
    <citation type="journal article" date="2014" name="Agronomy (Basel)">
        <title>A Draft Genome Sequence for Ensete ventricosum, the Drought-Tolerant Tree Against Hunger.</title>
        <authorList>
            <person name="Harrison J."/>
            <person name="Moore K.A."/>
            <person name="Paszkiewicz K."/>
            <person name="Jones T."/>
            <person name="Grant M."/>
            <person name="Ambacheew D."/>
            <person name="Muzemil S."/>
            <person name="Studholme D.J."/>
        </authorList>
    </citation>
    <scope>NUCLEOTIDE SEQUENCE [LARGE SCALE GENOMIC DNA]</scope>
</reference>
<evidence type="ECO:0008006" key="3">
    <source>
        <dbReference type="Google" id="ProtNLM"/>
    </source>
</evidence>
<gene>
    <name evidence="1" type="ORF">B296_00037072</name>
</gene>
<accession>A0A426WXW7</accession>
<proteinExistence type="predicted"/>
<feature type="non-terminal residue" evidence="1">
    <location>
        <position position="1"/>
    </location>
</feature>
<protein>
    <recommendedName>
        <fullName evidence="3">WLM domain-containing protein</fullName>
    </recommendedName>
</protein>
<dbReference type="Proteomes" id="UP000287651">
    <property type="component" value="Unassembled WGS sequence"/>
</dbReference>
<dbReference type="EMBL" id="AMZH03033704">
    <property type="protein sequence ID" value="RRT32126.1"/>
    <property type="molecule type" value="Genomic_DNA"/>
</dbReference>
<comment type="caution">
    <text evidence="1">The sequence shown here is derived from an EMBL/GenBank/DDBJ whole genome shotgun (WGS) entry which is preliminary data.</text>
</comment>